<keyword evidence="3" id="KW-1185">Reference proteome</keyword>
<dbReference type="Proteomes" id="UP001600165">
    <property type="component" value="Unassembled WGS sequence"/>
</dbReference>
<comment type="caution">
    <text evidence="2">The sequence shown here is derived from an EMBL/GenBank/DDBJ whole genome shotgun (WGS) entry which is preliminary data.</text>
</comment>
<evidence type="ECO:0000313" key="3">
    <source>
        <dbReference type="Proteomes" id="UP001600165"/>
    </source>
</evidence>
<sequence>MSLIKRHGSGGLRQYIGDRFIGVSGCMVAIGRCLGQAVSVSIALALLI</sequence>
<protein>
    <submittedName>
        <fullName evidence="2">Uncharacterized protein</fullName>
    </submittedName>
</protein>
<organism evidence="2 3">
    <name type="scientific">Almyronema epifaneia S1</name>
    <dbReference type="NCBI Taxonomy" id="2991925"/>
    <lineage>
        <taxon>Bacteria</taxon>
        <taxon>Bacillati</taxon>
        <taxon>Cyanobacteriota</taxon>
        <taxon>Cyanophyceae</taxon>
        <taxon>Nodosilineales</taxon>
        <taxon>Nodosilineaceae</taxon>
        <taxon>Almyronema</taxon>
        <taxon>Almyronema epifaneia</taxon>
    </lineage>
</organism>
<keyword evidence="1" id="KW-1133">Transmembrane helix</keyword>
<keyword evidence="1" id="KW-0812">Transmembrane</keyword>
<dbReference type="EMBL" id="JBHZOL010000099">
    <property type="protein sequence ID" value="MFE4108100.1"/>
    <property type="molecule type" value="Genomic_DNA"/>
</dbReference>
<keyword evidence="1" id="KW-0472">Membrane</keyword>
<accession>A0ABW6IKJ4</accession>
<evidence type="ECO:0000313" key="2">
    <source>
        <dbReference type="EMBL" id="MFE4108100.1"/>
    </source>
</evidence>
<evidence type="ECO:0000256" key="1">
    <source>
        <dbReference type="SAM" id="Phobius"/>
    </source>
</evidence>
<name>A0ABW6IKJ4_9CYAN</name>
<dbReference type="RefSeq" id="WP_377967487.1">
    <property type="nucleotide sequence ID" value="NZ_JBHZOL010000099.1"/>
</dbReference>
<feature type="transmembrane region" description="Helical" evidence="1">
    <location>
        <begin position="20"/>
        <end position="47"/>
    </location>
</feature>
<gene>
    <name evidence="2" type="ORF">ACFVKH_17595</name>
</gene>
<reference evidence="2 3" key="1">
    <citation type="submission" date="2024-10" db="EMBL/GenBank/DDBJ databases">
        <authorList>
            <person name="Ratan Roy A."/>
            <person name="Morales Sandoval P.H."/>
            <person name="De Los Santos Villalobos S."/>
            <person name="Chakraborty S."/>
            <person name="Mukherjee J."/>
        </authorList>
    </citation>
    <scope>NUCLEOTIDE SEQUENCE [LARGE SCALE GENOMIC DNA]</scope>
    <source>
        <strain evidence="2 3">S1</strain>
    </source>
</reference>
<proteinExistence type="predicted"/>